<sequence length="364" mass="41019">MTQKQLESFFKYLKKGNLLAGPVREGGILNFTEIDNINEIELTNEIPLHSFKRFLLPVKEVLETSEQKSPCTCLRRQVPLYKRGNATKMALVGVTAPDLKAITILNHVFEKDPFYQNRLKNTIIIGYGEFPCEYKGLFAVRYEENILEHIQFDIFIVKETAPRGNMECKIFTGSDDGQKVLDKFGYRNYENAQFAGLVPEEGKDKSMIRIRKAMENLSPESGVFKELGEKCIECGRCSIICPLCFCFCLKDGQPPLTPPFGKLPPIRRLPAELEGAGRAGSCKGGETIMCRTATTCFYSEFSEVAGGHKFLKNPAERIFNWYEHKFARMPDEFSAPGCVSCGRCARVCPVGINIREVIGKIMES</sequence>
<dbReference type="EMBL" id="MFFS01000061">
    <property type="protein sequence ID" value="OGF21466.1"/>
    <property type="molecule type" value="Genomic_DNA"/>
</dbReference>
<dbReference type="InterPro" id="IPR017896">
    <property type="entry name" value="4Fe4S_Fe-S-bd"/>
</dbReference>
<feature type="domain" description="4Fe-4S ferredoxin-type" evidence="4">
    <location>
        <begin position="222"/>
        <end position="252"/>
    </location>
</feature>
<organism evidence="5 6">
    <name type="scientific">Candidatus Falkowbacteria bacterium RBG_13_39_14</name>
    <dbReference type="NCBI Taxonomy" id="1797985"/>
    <lineage>
        <taxon>Bacteria</taxon>
        <taxon>Candidatus Falkowiibacteriota</taxon>
    </lineage>
</organism>
<evidence type="ECO:0000256" key="1">
    <source>
        <dbReference type="ARBA" id="ARBA00022723"/>
    </source>
</evidence>
<dbReference type="Pfam" id="PF17179">
    <property type="entry name" value="Fer4_22"/>
    <property type="match status" value="1"/>
</dbReference>
<comment type="caution">
    <text evidence="5">The sequence shown here is derived from an EMBL/GenBank/DDBJ whole genome shotgun (WGS) entry which is preliminary data.</text>
</comment>
<evidence type="ECO:0000313" key="6">
    <source>
        <dbReference type="Proteomes" id="UP000178323"/>
    </source>
</evidence>
<protein>
    <recommendedName>
        <fullName evidence="4">4Fe-4S ferredoxin-type domain-containing protein</fullName>
    </recommendedName>
</protein>
<dbReference type="InterPro" id="IPR009051">
    <property type="entry name" value="Helical_ferredxn"/>
</dbReference>
<dbReference type="InterPro" id="IPR017900">
    <property type="entry name" value="4Fe4S_Fe_S_CS"/>
</dbReference>
<dbReference type="SUPFAM" id="SSF46548">
    <property type="entry name" value="alpha-helical ferredoxin"/>
    <property type="match status" value="1"/>
</dbReference>
<dbReference type="Gene3D" id="1.10.1060.10">
    <property type="entry name" value="Alpha-helical ferredoxin"/>
    <property type="match status" value="1"/>
</dbReference>
<evidence type="ECO:0000256" key="3">
    <source>
        <dbReference type="ARBA" id="ARBA00023014"/>
    </source>
</evidence>
<accession>A0A1F5S493</accession>
<dbReference type="GO" id="GO:0046872">
    <property type="term" value="F:metal ion binding"/>
    <property type="evidence" value="ECO:0007669"/>
    <property type="project" value="UniProtKB-KW"/>
</dbReference>
<feature type="domain" description="4Fe-4S ferredoxin-type" evidence="4">
    <location>
        <begin position="329"/>
        <end position="357"/>
    </location>
</feature>
<dbReference type="PROSITE" id="PS00198">
    <property type="entry name" value="4FE4S_FER_1"/>
    <property type="match status" value="2"/>
</dbReference>
<name>A0A1F5S493_9BACT</name>
<dbReference type="PANTHER" id="PTHR40447:SF1">
    <property type="entry name" value="ANAEROBIC SULFITE REDUCTASE SUBUNIT A"/>
    <property type="match status" value="1"/>
</dbReference>
<dbReference type="GO" id="GO:0051536">
    <property type="term" value="F:iron-sulfur cluster binding"/>
    <property type="evidence" value="ECO:0007669"/>
    <property type="project" value="UniProtKB-KW"/>
</dbReference>
<reference evidence="5 6" key="1">
    <citation type="journal article" date="2016" name="Nat. Commun.">
        <title>Thousands of microbial genomes shed light on interconnected biogeochemical processes in an aquifer system.</title>
        <authorList>
            <person name="Anantharaman K."/>
            <person name="Brown C.T."/>
            <person name="Hug L.A."/>
            <person name="Sharon I."/>
            <person name="Castelle C.J."/>
            <person name="Probst A.J."/>
            <person name="Thomas B.C."/>
            <person name="Singh A."/>
            <person name="Wilkins M.J."/>
            <person name="Karaoz U."/>
            <person name="Brodie E.L."/>
            <person name="Williams K.H."/>
            <person name="Hubbard S.S."/>
            <person name="Banfield J.F."/>
        </authorList>
    </citation>
    <scope>NUCLEOTIDE SEQUENCE [LARGE SCALE GENOMIC DNA]</scope>
</reference>
<dbReference type="PROSITE" id="PS51379">
    <property type="entry name" value="4FE4S_FER_2"/>
    <property type="match status" value="2"/>
</dbReference>
<gene>
    <name evidence="5" type="ORF">A2Y83_00255</name>
</gene>
<keyword evidence="1" id="KW-0479">Metal-binding</keyword>
<evidence type="ECO:0000259" key="4">
    <source>
        <dbReference type="PROSITE" id="PS51379"/>
    </source>
</evidence>
<proteinExistence type="predicted"/>
<dbReference type="Proteomes" id="UP000178323">
    <property type="component" value="Unassembled WGS sequence"/>
</dbReference>
<dbReference type="PANTHER" id="PTHR40447">
    <property type="entry name" value="ANAEROBIC SULFITE REDUCTASE SUBUNIT A"/>
    <property type="match status" value="1"/>
</dbReference>
<evidence type="ECO:0000256" key="2">
    <source>
        <dbReference type="ARBA" id="ARBA00023004"/>
    </source>
</evidence>
<evidence type="ECO:0000313" key="5">
    <source>
        <dbReference type="EMBL" id="OGF21466.1"/>
    </source>
</evidence>
<dbReference type="STRING" id="1797985.A2Y83_00255"/>
<keyword evidence="2" id="KW-0408">Iron</keyword>
<keyword evidence="3" id="KW-0411">Iron-sulfur</keyword>
<dbReference type="AlphaFoldDB" id="A0A1F5S493"/>